<feature type="region of interest" description="Disordered" evidence="1">
    <location>
        <begin position="66"/>
        <end position="91"/>
    </location>
</feature>
<evidence type="ECO:0000313" key="2">
    <source>
        <dbReference type="EMBL" id="KAJ7015883.1"/>
    </source>
</evidence>
<evidence type="ECO:0000256" key="1">
    <source>
        <dbReference type="SAM" id="MobiDB-lite"/>
    </source>
</evidence>
<sequence length="196" mass="22979">MLSRNMMRFSSSARASTISSISGSRRECADALAEKIRKEMKYRFTYQSKYDHKRTDSTRFMYHCAQSISRQHKSKKNQREGRETSGQNCDGNISLQRIKHEENHIPYYSIDVPPDVVDFVHKNHKLTTTQLWDEILKVHPNPPFSRKVIHSMWADINAKEWKRDPDELKSAKIILEEFSDSAPDPETGKKPLYIHR</sequence>
<dbReference type="EMBL" id="JARJCM010000801">
    <property type="protein sequence ID" value="KAJ7015883.1"/>
    <property type="molecule type" value="Genomic_DNA"/>
</dbReference>
<organism evidence="2 3">
    <name type="scientific">Mycena alexandri</name>
    <dbReference type="NCBI Taxonomy" id="1745969"/>
    <lineage>
        <taxon>Eukaryota</taxon>
        <taxon>Fungi</taxon>
        <taxon>Dikarya</taxon>
        <taxon>Basidiomycota</taxon>
        <taxon>Agaricomycotina</taxon>
        <taxon>Agaricomycetes</taxon>
        <taxon>Agaricomycetidae</taxon>
        <taxon>Agaricales</taxon>
        <taxon>Marasmiineae</taxon>
        <taxon>Mycenaceae</taxon>
        <taxon>Mycena</taxon>
    </lineage>
</organism>
<dbReference type="Proteomes" id="UP001218188">
    <property type="component" value="Unassembled WGS sequence"/>
</dbReference>
<comment type="caution">
    <text evidence="2">The sequence shown here is derived from an EMBL/GenBank/DDBJ whole genome shotgun (WGS) entry which is preliminary data.</text>
</comment>
<accession>A0AAD6RVB4</accession>
<reference evidence="2" key="1">
    <citation type="submission" date="2023-03" db="EMBL/GenBank/DDBJ databases">
        <title>Massive genome expansion in bonnet fungi (Mycena s.s.) driven by repeated elements and novel gene families across ecological guilds.</title>
        <authorList>
            <consortium name="Lawrence Berkeley National Laboratory"/>
            <person name="Harder C.B."/>
            <person name="Miyauchi S."/>
            <person name="Viragh M."/>
            <person name="Kuo A."/>
            <person name="Thoen E."/>
            <person name="Andreopoulos B."/>
            <person name="Lu D."/>
            <person name="Skrede I."/>
            <person name="Drula E."/>
            <person name="Henrissat B."/>
            <person name="Morin E."/>
            <person name="Kohler A."/>
            <person name="Barry K."/>
            <person name="LaButti K."/>
            <person name="Morin E."/>
            <person name="Salamov A."/>
            <person name="Lipzen A."/>
            <person name="Mereny Z."/>
            <person name="Hegedus B."/>
            <person name="Baldrian P."/>
            <person name="Stursova M."/>
            <person name="Weitz H."/>
            <person name="Taylor A."/>
            <person name="Grigoriev I.V."/>
            <person name="Nagy L.G."/>
            <person name="Martin F."/>
            <person name="Kauserud H."/>
        </authorList>
    </citation>
    <scope>NUCLEOTIDE SEQUENCE</scope>
    <source>
        <strain evidence="2">CBHHK200</strain>
    </source>
</reference>
<evidence type="ECO:0000313" key="3">
    <source>
        <dbReference type="Proteomes" id="UP001218188"/>
    </source>
</evidence>
<protein>
    <submittedName>
        <fullName evidence="2">Uncharacterized protein</fullName>
    </submittedName>
</protein>
<dbReference type="AlphaFoldDB" id="A0AAD6RVB4"/>
<keyword evidence="3" id="KW-1185">Reference proteome</keyword>
<name>A0AAD6RVB4_9AGAR</name>
<proteinExistence type="predicted"/>
<gene>
    <name evidence="2" type="ORF">C8F04DRAFT_1204854</name>
</gene>